<feature type="region of interest" description="Disordered" evidence="1">
    <location>
        <begin position="574"/>
        <end position="627"/>
    </location>
</feature>
<dbReference type="GeneID" id="59374181"/>
<reference evidence="2" key="1">
    <citation type="submission" date="2019-07" db="EMBL/GenBank/DDBJ databases">
        <authorList>
            <person name="Palmer J.M."/>
        </authorList>
    </citation>
    <scope>NUCLEOTIDE SEQUENCE</scope>
    <source>
        <strain evidence="2">PC9</strain>
    </source>
</reference>
<dbReference type="OrthoDB" id="2903815at2759"/>
<sequence length="1014" mass="114725">MSRWGYIENTRWDLLGGLLYTLKPRTSEVGTWEFLSTNTETRESVFEKKEYGNINTCTQRAESLSSNIRKSNFEYRLGISEAWKFTWEYRNIETHLFELKKTPPPPEELDLSPCYVGKSSVPTSKHHLPKVTQFLQLYVSTLWTRLLINKISLYFPQEPVLDPVEFVWLSQEPLATAVARLEQGSESAQIEQYPIWKENVKQEIEGHSYWVQRIVDWLAFVTGGIELSTGAQAIEVFIDCMWLRHIGQDENACKRLHQAQQDFLELPIPSKFNNGMLDKEEEEPDVEIKVEPIDLSELRLGSASEFLQLPWEQTMPANWKKTIREDPETQYLVCRQWSESLAIFFSETNEPGFSESQAAVEALRQMRKITTTTWSQPSWQAAVKTSGLSEVIIDICKPSKQLDIQFPHVIETFRRNVWRETLGELLYNWTPKAVIEGIAKDFNNLKTTNTFRKGGVTCTPLTLLRTMSEHPESIPRISNPASIFFLVNGQNFTMAWERWLQPALDLYGIATEDVNVKELHRRIRGLDLDRIKSEVPLDETLELILAETEKLVKQSQLVVESSVRSLRILEPPQASNVTVPSSKASAKTAVLGKTKKIRRRGKKISPSSEAQDKPSSSNLPTPSLSTEDALEDGLSITLPLTNSCPHCSGRDKDEWCVRTVEVERLDGNYQGCVLTEAPEHDRLRPKDIRPGMKDDTKYYHPNDLGLKALQSRPEVFTRCAVDTTLLVSGALLVGAVKFGAFSSEALTEMQDHHETSSVLKTVKRGASFRAFAKGSSTMKAIGSHLPQGGNPGSGYGPYVDVKADTHDDIRTLFKHAEISDKLTHAARHIYYPVTKVIGRDSVSSGMDPLGSTGSNMFICRNYVSPIHVDDDLTISACMQLDKRCPSGEWNFAYAQWGYYIETIPNTLWLFYGTHQHGTIMPSRSTMAATSPARRCNGRAQPAQVQAPPYPPDQQEAGPAPALAYPRGLRFIIVDPRTLVSTGIHNTIRRRDRIRAAHYQAVRRSYHGVARHWQT</sequence>
<name>A0A8H7A462_PLEOS</name>
<dbReference type="Proteomes" id="UP000623687">
    <property type="component" value="Unassembled WGS sequence"/>
</dbReference>
<evidence type="ECO:0000256" key="1">
    <source>
        <dbReference type="SAM" id="MobiDB-lite"/>
    </source>
</evidence>
<dbReference type="VEuPathDB" id="FungiDB:PC9H_004363"/>
<dbReference type="EMBL" id="JACETU010000002">
    <property type="protein sequence ID" value="KAF7437521.1"/>
    <property type="molecule type" value="Genomic_DNA"/>
</dbReference>
<dbReference type="AlphaFoldDB" id="A0A8H7A462"/>
<protein>
    <submittedName>
        <fullName evidence="2">Uncharacterized protein</fullName>
    </submittedName>
</protein>
<dbReference type="RefSeq" id="XP_036635420.1">
    <property type="nucleotide sequence ID" value="XM_036773947.1"/>
</dbReference>
<evidence type="ECO:0000313" key="3">
    <source>
        <dbReference type="Proteomes" id="UP000623687"/>
    </source>
</evidence>
<evidence type="ECO:0000313" key="2">
    <source>
        <dbReference type="EMBL" id="KAF7437521.1"/>
    </source>
</evidence>
<feature type="region of interest" description="Disordered" evidence="1">
    <location>
        <begin position="938"/>
        <end position="958"/>
    </location>
</feature>
<keyword evidence="3" id="KW-1185">Reference proteome</keyword>
<comment type="caution">
    <text evidence="2">The sequence shown here is derived from an EMBL/GenBank/DDBJ whole genome shotgun (WGS) entry which is preliminary data.</text>
</comment>
<feature type="compositionally biased region" description="Polar residues" evidence="1">
    <location>
        <begin position="574"/>
        <end position="585"/>
    </location>
</feature>
<feature type="compositionally biased region" description="Low complexity" evidence="1">
    <location>
        <begin position="614"/>
        <end position="626"/>
    </location>
</feature>
<accession>A0A8H7A462</accession>
<organism evidence="2 3">
    <name type="scientific">Pleurotus ostreatus</name>
    <name type="common">Oyster mushroom</name>
    <name type="synonym">White-rot fungus</name>
    <dbReference type="NCBI Taxonomy" id="5322"/>
    <lineage>
        <taxon>Eukaryota</taxon>
        <taxon>Fungi</taxon>
        <taxon>Dikarya</taxon>
        <taxon>Basidiomycota</taxon>
        <taxon>Agaricomycotina</taxon>
        <taxon>Agaricomycetes</taxon>
        <taxon>Agaricomycetidae</taxon>
        <taxon>Agaricales</taxon>
        <taxon>Pleurotineae</taxon>
        <taxon>Pleurotaceae</taxon>
        <taxon>Pleurotus</taxon>
    </lineage>
</organism>
<feature type="compositionally biased region" description="Basic residues" evidence="1">
    <location>
        <begin position="593"/>
        <end position="603"/>
    </location>
</feature>
<proteinExistence type="predicted"/>
<gene>
    <name evidence="2" type="ORF">PC9H_004363</name>
</gene>